<dbReference type="PANTHER" id="PTHR23259:SF70">
    <property type="entry name" value="ACCESSORY GLAND PROTEIN ACP62F-RELATED"/>
    <property type="match status" value="1"/>
</dbReference>
<dbReference type="InterPro" id="IPR051368">
    <property type="entry name" value="SerProtInhib-TIL_Domain"/>
</dbReference>
<evidence type="ECO:0000313" key="6">
    <source>
        <dbReference type="EMBL" id="KAK6725874.1"/>
    </source>
</evidence>
<dbReference type="InterPro" id="IPR036084">
    <property type="entry name" value="Ser_inhib-like_sf"/>
</dbReference>
<dbReference type="EMBL" id="JAVFWL010000001">
    <property type="protein sequence ID" value="KAK6725874.1"/>
    <property type="molecule type" value="Genomic_DNA"/>
</dbReference>
<comment type="caution">
    <text evidence="6">The sequence shown here is derived from an EMBL/GenBank/DDBJ whole genome shotgun (WGS) entry which is preliminary data.</text>
</comment>
<dbReference type="CDD" id="cd19941">
    <property type="entry name" value="TIL"/>
    <property type="match status" value="1"/>
</dbReference>
<protein>
    <recommendedName>
        <fullName evidence="5">TIL domain-containing protein</fullName>
    </recommendedName>
</protein>
<dbReference type="InterPro" id="IPR002919">
    <property type="entry name" value="TIL_dom"/>
</dbReference>
<dbReference type="SUPFAM" id="SSF57567">
    <property type="entry name" value="Serine protease inhibitors"/>
    <property type="match status" value="2"/>
</dbReference>
<gene>
    <name evidence="6" type="primary">Necator_chrI.g410</name>
    <name evidence="6" type="ORF">RB195_004289</name>
</gene>
<evidence type="ECO:0000259" key="5">
    <source>
        <dbReference type="Pfam" id="PF01826"/>
    </source>
</evidence>
<feature type="chain" id="PRO_5045515857" description="TIL domain-containing protein" evidence="4">
    <location>
        <begin position="21"/>
        <end position="153"/>
    </location>
</feature>
<evidence type="ECO:0000256" key="4">
    <source>
        <dbReference type="SAM" id="SignalP"/>
    </source>
</evidence>
<dbReference type="PANTHER" id="PTHR23259">
    <property type="entry name" value="RIDDLE"/>
    <property type="match status" value="1"/>
</dbReference>
<keyword evidence="3" id="KW-1015">Disulfide bond</keyword>
<evidence type="ECO:0000256" key="3">
    <source>
        <dbReference type="ARBA" id="ARBA00023157"/>
    </source>
</evidence>
<evidence type="ECO:0000256" key="1">
    <source>
        <dbReference type="ARBA" id="ARBA00022690"/>
    </source>
</evidence>
<proteinExistence type="predicted"/>
<reference evidence="6 7" key="1">
    <citation type="submission" date="2023-08" db="EMBL/GenBank/DDBJ databases">
        <title>A Necator americanus chromosomal reference genome.</title>
        <authorList>
            <person name="Ilik V."/>
            <person name="Petrzelkova K.J."/>
            <person name="Pardy F."/>
            <person name="Fuh T."/>
            <person name="Niatou-Singa F.S."/>
            <person name="Gouil Q."/>
            <person name="Baker L."/>
            <person name="Ritchie M.E."/>
            <person name="Jex A.R."/>
            <person name="Gazzola D."/>
            <person name="Li H."/>
            <person name="Toshio Fujiwara R."/>
            <person name="Zhan B."/>
            <person name="Aroian R.V."/>
            <person name="Pafco B."/>
            <person name="Schwarz E.M."/>
        </authorList>
    </citation>
    <scope>NUCLEOTIDE SEQUENCE [LARGE SCALE GENOMIC DNA]</scope>
    <source>
        <strain evidence="6 7">Aroian</strain>
        <tissue evidence="6">Whole animal</tissue>
    </source>
</reference>
<dbReference type="Gene3D" id="2.10.25.10">
    <property type="entry name" value="Laminin"/>
    <property type="match status" value="2"/>
</dbReference>
<dbReference type="Pfam" id="PF01826">
    <property type="entry name" value="TIL"/>
    <property type="match status" value="1"/>
</dbReference>
<keyword evidence="2" id="KW-0722">Serine protease inhibitor</keyword>
<accession>A0ABR1BH88</accession>
<feature type="domain" description="TIL" evidence="5">
    <location>
        <begin position="35"/>
        <end position="82"/>
    </location>
</feature>
<feature type="signal peptide" evidence="4">
    <location>
        <begin position="1"/>
        <end position="20"/>
    </location>
</feature>
<evidence type="ECO:0000256" key="2">
    <source>
        <dbReference type="ARBA" id="ARBA00022900"/>
    </source>
</evidence>
<sequence length="153" mass="17039">MSKVFTVLVFCGIILHFSVSELRYDPWTKIIPAECGENKVYRTGGACEPSCYGTPRFCTMQLIIGCFCKEGFYRTIDGRCVADCSDDPWAGNFSTCGENEVIGTGDLCERSCYVNIEHCPPAHEHACICKEGFYRTLFGKCVADCSADEFFGR</sequence>
<keyword evidence="7" id="KW-1185">Reference proteome</keyword>
<name>A0ABR1BH88_NECAM</name>
<organism evidence="6 7">
    <name type="scientific">Necator americanus</name>
    <name type="common">Human hookworm</name>
    <dbReference type="NCBI Taxonomy" id="51031"/>
    <lineage>
        <taxon>Eukaryota</taxon>
        <taxon>Metazoa</taxon>
        <taxon>Ecdysozoa</taxon>
        <taxon>Nematoda</taxon>
        <taxon>Chromadorea</taxon>
        <taxon>Rhabditida</taxon>
        <taxon>Rhabditina</taxon>
        <taxon>Rhabditomorpha</taxon>
        <taxon>Strongyloidea</taxon>
        <taxon>Ancylostomatidae</taxon>
        <taxon>Bunostominae</taxon>
        <taxon>Necator</taxon>
    </lineage>
</organism>
<evidence type="ECO:0000313" key="7">
    <source>
        <dbReference type="Proteomes" id="UP001303046"/>
    </source>
</evidence>
<keyword evidence="1" id="KW-0646">Protease inhibitor</keyword>
<keyword evidence="4" id="KW-0732">Signal</keyword>
<dbReference type="Proteomes" id="UP001303046">
    <property type="component" value="Unassembled WGS sequence"/>
</dbReference>